<dbReference type="NCBIfam" id="NF009288">
    <property type="entry name" value="PRK12648.1"/>
    <property type="match status" value="1"/>
</dbReference>
<evidence type="ECO:0000256" key="10">
    <source>
        <dbReference type="SAM" id="Phobius"/>
    </source>
</evidence>
<feature type="transmembrane region" description="Helical" evidence="10">
    <location>
        <begin position="6"/>
        <end position="24"/>
    </location>
</feature>
<dbReference type="InterPro" id="IPR001516">
    <property type="entry name" value="Proton_antipo_N"/>
</dbReference>
<feature type="transmembrane region" description="Helical" evidence="10">
    <location>
        <begin position="824"/>
        <end position="844"/>
    </location>
</feature>
<keyword evidence="8 10" id="KW-0472">Membrane</keyword>
<feature type="transmembrane region" description="Helical" evidence="10">
    <location>
        <begin position="371"/>
        <end position="392"/>
    </location>
</feature>
<dbReference type="Pfam" id="PF04039">
    <property type="entry name" value="MnhB"/>
    <property type="match status" value="1"/>
</dbReference>
<feature type="transmembrane region" description="Helical" evidence="10">
    <location>
        <begin position="328"/>
        <end position="350"/>
    </location>
</feature>
<dbReference type="Pfam" id="PF20501">
    <property type="entry name" value="MbhE"/>
    <property type="match status" value="1"/>
</dbReference>
<feature type="domain" description="NADH-Ubiquinone oxidoreductase (complex I) chain 5 N-terminal" evidence="12">
    <location>
        <begin position="70"/>
        <end position="114"/>
    </location>
</feature>
<dbReference type="AlphaFoldDB" id="A0A7C9GPG1"/>
<proteinExistence type="predicted"/>
<feature type="transmembrane region" description="Helical" evidence="10">
    <location>
        <begin position="630"/>
        <end position="650"/>
    </location>
</feature>
<keyword evidence="6 10" id="KW-1133">Transmembrane helix</keyword>
<dbReference type="GO" id="GO:0006811">
    <property type="term" value="P:monoatomic ion transport"/>
    <property type="evidence" value="ECO:0007669"/>
    <property type="project" value="UniProtKB-KW"/>
</dbReference>
<evidence type="ECO:0000259" key="12">
    <source>
        <dbReference type="Pfam" id="PF00662"/>
    </source>
</evidence>
<keyword evidence="3" id="KW-0050">Antiport</keyword>
<feature type="transmembrane region" description="Helical" evidence="10">
    <location>
        <begin position="412"/>
        <end position="434"/>
    </location>
</feature>
<dbReference type="PRINTS" id="PR01434">
    <property type="entry name" value="NADHDHGNASE5"/>
</dbReference>
<evidence type="ECO:0000256" key="6">
    <source>
        <dbReference type="ARBA" id="ARBA00022989"/>
    </source>
</evidence>
<feature type="domain" description="MrpA C-terminal/MbhE" evidence="15">
    <location>
        <begin position="689"/>
        <end position="768"/>
    </location>
</feature>
<evidence type="ECO:0000313" key="17">
    <source>
        <dbReference type="Proteomes" id="UP000481327"/>
    </source>
</evidence>
<name>A0A7C9GPG1_9SPHN</name>
<keyword evidence="4" id="KW-1003">Cell membrane</keyword>
<sequence length="942" mass="98295">MTDPLALYTLLALPFLAALLVAVVGDRGRIWHSGPAALASAAGLLLLLSLAPGVLAGRAAAVSMAWVPAIGLDFALMVDPLGLMFAGLILGIGLLVIVFGHFYLAEGEATLRFFASLMLFQGAMLGIVVSGNVLLLLVFWEMTSLSSFLLIGFWQDKAEARQGARMALAVTGGGGLALIGGLLLLGVAAGSFDLATILARGDLVRASPLYAPMLVLVLIGCFTKSAQFPFHFWLPHAMAAPTPVSAYLHSATMVKAGVFLLARLWPVLAGTDLYTIIVTSVGLATMLFGGWVALFRHDLKSILAYSTISQLGLLVMLLGFSIEAAAAAAVFHILNHAAFKAALFMSAGIVDHETGTRDLRRLGGLAKVMPITATIAMLAAAAMAGLPPMGGFISKEMMLDETLAVGLFGVPWLVPVVATVAAALSAGYSLRFAVKLFLGQPREPGPHARAHDPGAGMWASPAVLVALALLFGLAPMLVAGSLVAAVTGAVIGGPAPAVALALWHGFNLPLAMSAGAVAAGAVLLWQHGGLLRWYESQPHIDAKRLFDTGLSAVDGAVRRAVVAIHAPSLQRMLFTVFAIVVLAVVEGGLAGGGRLTGARAGIPASPVAILAWGLLLAATVMMVQNQRQRFLSLIYVSVIGLVVALAFVLFSAPDLALTQIAVEVVTIILLLLALNLLPKTPPTLSSDARRRRDAVLAILGGIAVGGLAWAMMTRDPGPLISAYHIANSYKGGGGTNVVNVTLVDFRAFDTMGEIIVLGIAGLAIYALLDPTARGAAGARLRNWQADMPHSPERHPMMFVMASRILLPLVLAAGIYIFLRGHNQPGGGFIAALVVAIGLLVQYLASGFDWTDGRRRIGEHFLIAFGVLVAMATGLGSLVFGANFLSSAFGYFDLPLVGEVELATAMLFDLGVFAVVFGAVMLALAQLSHIAQRAARAAEEDRR</sequence>
<dbReference type="InterPro" id="IPR007182">
    <property type="entry name" value="MnhB"/>
</dbReference>
<keyword evidence="5 9" id="KW-0812">Transmembrane</keyword>
<accession>A0A7C9GPG1</accession>
<feature type="domain" description="MrpA C-terminal/MbhD" evidence="14">
    <location>
        <begin position="614"/>
        <end position="679"/>
    </location>
</feature>
<reference evidence="16 17" key="1">
    <citation type="submission" date="2019-09" db="EMBL/GenBank/DDBJ databases">
        <title>Polymorphobacter sp. isolated from a lake in China.</title>
        <authorList>
            <person name="Liu Z."/>
        </authorList>
    </citation>
    <scope>NUCLEOTIDE SEQUENCE [LARGE SCALE GENOMIC DNA]</scope>
    <source>
        <strain evidence="16 17">D40P</strain>
    </source>
</reference>
<feature type="transmembrane region" description="Helical" evidence="10">
    <location>
        <begin position="209"/>
        <end position="234"/>
    </location>
</feature>
<feature type="transmembrane region" description="Helical" evidence="10">
    <location>
        <begin position="36"/>
        <end position="61"/>
    </location>
</feature>
<feature type="transmembrane region" description="Helical" evidence="10">
    <location>
        <begin position="455"/>
        <end position="486"/>
    </location>
</feature>
<dbReference type="InterPro" id="IPR046806">
    <property type="entry name" value="MrpA_C/MbhE"/>
</dbReference>
<dbReference type="InterPro" id="IPR001750">
    <property type="entry name" value="ND/Mrp_TM"/>
</dbReference>
<evidence type="ECO:0000256" key="2">
    <source>
        <dbReference type="ARBA" id="ARBA00022448"/>
    </source>
</evidence>
<evidence type="ECO:0000256" key="7">
    <source>
        <dbReference type="ARBA" id="ARBA00023065"/>
    </source>
</evidence>
<dbReference type="PANTHER" id="PTHR43373:SF1">
    <property type="entry name" value="NA(+)_H(+) ANTIPORTER SUBUNIT A"/>
    <property type="match status" value="1"/>
</dbReference>
<protein>
    <submittedName>
        <fullName evidence="16">Monovalent cation/H+ antiporter subunit A</fullName>
    </submittedName>
</protein>
<feature type="transmembrane region" description="Helical" evidence="10">
    <location>
        <begin position="111"/>
        <end position="129"/>
    </location>
</feature>
<evidence type="ECO:0000256" key="4">
    <source>
        <dbReference type="ARBA" id="ARBA00022475"/>
    </source>
</evidence>
<evidence type="ECO:0000256" key="8">
    <source>
        <dbReference type="ARBA" id="ARBA00023136"/>
    </source>
</evidence>
<feature type="transmembrane region" description="Helical" evidence="10">
    <location>
        <begin position="302"/>
        <end position="322"/>
    </location>
</feature>
<dbReference type="Pfam" id="PF00361">
    <property type="entry name" value="Proton_antipo_M"/>
    <property type="match status" value="1"/>
</dbReference>
<dbReference type="InterPro" id="IPR050616">
    <property type="entry name" value="CPA3_Na-H_Antiporter_A"/>
</dbReference>
<feature type="transmembrane region" description="Helical" evidence="10">
    <location>
        <begin position="273"/>
        <end position="295"/>
    </location>
</feature>
<gene>
    <name evidence="16" type="ORF">F3168_06555</name>
</gene>
<evidence type="ECO:0000256" key="9">
    <source>
        <dbReference type="RuleBase" id="RU000320"/>
    </source>
</evidence>
<evidence type="ECO:0000259" key="14">
    <source>
        <dbReference type="Pfam" id="PF13244"/>
    </source>
</evidence>
<feature type="transmembrane region" description="Helical" evidence="10">
    <location>
        <begin position="694"/>
        <end position="712"/>
    </location>
</feature>
<feature type="transmembrane region" description="Helical" evidence="10">
    <location>
        <begin position="901"/>
        <end position="923"/>
    </location>
</feature>
<feature type="transmembrane region" description="Helical" evidence="10">
    <location>
        <begin position="81"/>
        <end position="104"/>
    </location>
</feature>
<dbReference type="GO" id="GO:0005886">
    <property type="term" value="C:plasma membrane"/>
    <property type="evidence" value="ECO:0007669"/>
    <property type="project" value="UniProtKB-SubCell"/>
</dbReference>
<feature type="transmembrane region" description="Helical" evidence="10">
    <location>
        <begin position="166"/>
        <end position="189"/>
    </location>
</feature>
<feature type="domain" description="Na+/H+ antiporter MnhB subunit-related protein" evidence="13">
    <location>
        <begin position="798"/>
        <end position="920"/>
    </location>
</feature>
<comment type="subcellular location">
    <subcellularLocation>
        <location evidence="1">Cell membrane</location>
        <topology evidence="1">Multi-pass membrane protein</topology>
    </subcellularLocation>
    <subcellularLocation>
        <location evidence="9">Membrane</location>
        <topology evidence="9">Multi-pass membrane protein</topology>
    </subcellularLocation>
</comment>
<evidence type="ECO:0000256" key="5">
    <source>
        <dbReference type="ARBA" id="ARBA00022692"/>
    </source>
</evidence>
<feature type="transmembrane region" description="Helical" evidence="10">
    <location>
        <begin position="856"/>
        <end position="881"/>
    </location>
</feature>
<keyword evidence="2" id="KW-0813">Transport</keyword>
<dbReference type="PANTHER" id="PTHR43373">
    <property type="entry name" value="NA(+)/H(+) ANTIPORTER SUBUNIT"/>
    <property type="match status" value="1"/>
</dbReference>
<keyword evidence="17" id="KW-1185">Reference proteome</keyword>
<dbReference type="InterPro" id="IPR025383">
    <property type="entry name" value="MrpA_C/MbhD"/>
</dbReference>
<evidence type="ECO:0000259" key="13">
    <source>
        <dbReference type="Pfam" id="PF04039"/>
    </source>
</evidence>
<dbReference type="Pfam" id="PF00662">
    <property type="entry name" value="Proton_antipo_N"/>
    <property type="match status" value="1"/>
</dbReference>
<organism evidence="16 17">
    <name type="scientific">Sandarakinorhabdus fusca</name>
    <dbReference type="NCBI Taxonomy" id="1439888"/>
    <lineage>
        <taxon>Bacteria</taxon>
        <taxon>Pseudomonadati</taxon>
        <taxon>Pseudomonadota</taxon>
        <taxon>Alphaproteobacteria</taxon>
        <taxon>Sphingomonadales</taxon>
        <taxon>Sphingosinicellaceae</taxon>
        <taxon>Sandarakinorhabdus</taxon>
    </lineage>
</organism>
<evidence type="ECO:0000259" key="15">
    <source>
        <dbReference type="Pfam" id="PF20501"/>
    </source>
</evidence>
<dbReference type="GO" id="GO:0015297">
    <property type="term" value="F:antiporter activity"/>
    <property type="evidence" value="ECO:0007669"/>
    <property type="project" value="UniProtKB-KW"/>
</dbReference>
<evidence type="ECO:0000259" key="11">
    <source>
        <dbReference type="Pfam" id="PF00361"/>
    </source>
</evidence>
<dbReference type="EMBL" id="WIOL01000002">
    <property type="protein sequence ID" value="MQT16916.1"/>
    <property type="molecule type" value="Genomic_DNA"/>
</dbReference>
<evidence type="ECO:0000256" key="1">
    <source>
        <dbReference type="ARBA" id="ARBA00004651"/>
    </source>
</evidence>
<feature type="transmembrane region" description="Helical" evidence="10">
    <location>
        <begin position="506"/>
        <end position="525"/>
    </location>
</feature>
<feature type="transmembrane region" description="Helical" evidence="10">
    <location>
        <begin position="602"/>
        <end position="623"/>
    </location>
</feature>
<feature type="transmembrane region" description="Helical" evidence="10">
    <location>
        <begin position="656"/>
        <end position="674"/>
    </location>
</feature>
<evidence type="ECO:0000256" key="3">
    <source>
        <dbReference type="ARBA" id="ARBA00022449"/>
    </source>
</evidence>
<dbReference type="Pfam" id="PF13244">
    <property type="entry name" value="MbhD"/>
    <property type="match status" value="1"/>
</dbReference>
<keyword evidence="7" id="KW-0406">Ion transport</keyword>
<feature type="transmembrane region" description="Helical" evidence="10">
    <location>
        <begin position="572"/>
        <end position="590"/>
    </location>
</feature>
<feature type="transmembrane region" description="Helical" evidence="10">
    <location>
        <begin position="754"/>
        <end position="776"/>
    </location>
</feature>
<evidence type="ECO:0000313" key="16">
    <source>
        <dbReference type="EMBL" id="MQT16916.1"/>
    </source>
</evidence>
<dbReference type="Proteomes" id="UP000481327">
    <property type="component" value="Unassembled WGS sequence"/>
</dbReference>
<comment type="caution">
    <text evidence="16">The sequence shown here is derived from an EMBL/GenBank/DDBJ whole genome shotgun (WGS) entry which is preliminary data.</text>
</comment>
<feature type="transmembrane region" description="Helical" evidence="10">
    <location>
        <begin position="797"/>
        <end position="818"/>
    </location>
</feature>
<feature type="domain" description="NADH:quinone oxidoreductase/Mrp antiporter transmembrane" evidence="11">
    <location>
        <begin position="130"/>
        <end position="408"/>
    </location>
</feature>